<keyword evidence="3" id="KW-0408">Iron</keyword>
<dbReference type="GO" id="GO:0046872">
    <property type="term" value="F:metal ion binding"/>
    <property type="evidence" value="ECO:0007669"/>
    <property type="project" value="UniProtKB-KW"/>
</dbReference>
<dbReference type="EMBL" id="CYXX01000021">
    <property type="protein sequence ID" value="CUN21878.1"/>
    <property type="molecule type" value="Genomic_DNA"/>
</dbReference>
<proteinExistence type="inferred from homology"/>
<protein>
    <submittedName>
        <fullName evidence="4">Uncharacterized protein</fullName>
    </submittedName>
</protein>
<organism evidence="4 7">
    <name type="scientific">Roseburia inulinivorans</name>
    <dbReference type="NCBI Taxonomy" id="360807"/>
    <lineage>
        <taxon>Bacteria</taxon>
        <taxon>Bacillati</taxon>
        <taxon>Bacillota</taxon>
        <taxon>Clostridia</taxon>
        <taxon>Lachnospirales</taxon>
        <taxon>Lachnospiraceae</taxon>
        <taxon>Roseburia</taxon>
    </lineage>
</organism>
<evidence type="ECO:0000313" key="6">
    <source>
        <dbReference type="Proteomes" id="UP000095395"/>
    </source>
</evidence>
<evidence type="ECO:0000256" key="2">
    <source>
        <dbReference type="ARBA" id="ARBA00022723"/>
    </source>
</evidence>
<dbReference type="Gene3D" id="1.20.120.50">
    <property type="entry name" value="Hemerythrin-like"/>
    <property type="match status" value="1"/>
</dbReference>
<evidence type="ECO:0000313" key="4">
    <source>
        <dbReference type="EMBL" id="CUN21878.1"/>
    </source>
</evidence>
<reference evidence="6 7" key="1">
    <citation type="submission" date="2015-09" db="EMBL/GenBank/DDBJ databases">
        <authorList>
            <consortium name="Pathogen Informatics"/>
        </authorList>
    </citation>
    <scope>NUCLEOTIDE SEQUENCE [LARGE SCALE GENOMIC DNA]</scope>
    <source>
        <strain evidence="5 6">2789STDY5608835</strain>
        <strain evidence="4 7">2789STDY5608887</strain>
    </source>
</reference>
<keyword evidence="2" id="KW-0479">Metal-binding</keyword>
<evidence type="ECO:0000256" key="1">
    <source>
        <dbReference type="ARBA" id="ARBA00010587"/>
    </source>
</evidence>
<comment type="similarity">
    <text evidence="1">Belongs to the hemerythrin family.</text>
</comment>
<name>A0A173V7M2_9FIRM</name>
<dbReference type="AlphaFoldDB" id="A0A173V7M2"/>
<dbReference type="EMBL" id="CYYR01000016">
    <property type="protein sequence ID" value="CUO15083.1"/>
    <property type="molecule type" value="Genomic_DNA"/>
</dbReference>
<dbReference type="Proteomes" id="UP000095395">
    <property type="component" value="Unassembled WGS sequence"/>
</dbReference>
<accession>A0A173V7M2</accession>
<dbReference type="SUPFAM" id="SSF47188">
    <property type="entry name" value="Hemerythrin-like"/>
    <property type="match status" value="1"/>
</dbReference>
<dbReference type="InterPro" id="IPR035938">
    <property type="entry name" value="Hemerythrin-like_sf"/>
</dbReference>
<evidence type="ECO:0000313" key="7">
    <source>
        <dbReference type="Proteomes" id="UP000095453"/>
    </source>
</evidence>
<evidence type="ECO:0000256" key="3">
    <source>
        <dbReference type="ARBA" id="ARBA00023004"/>
    </source>
</evidence>
<evidence type="ECO:0000313" key="5">
    <source>
        <dbReference type="EMBL" id="CUO15083.1"/>
    </source>
</evidence>
<sequence length="33" mass="4090">MFEMKPEYYIGIKMIDEQHKQLFTYADEAYSRL</sequence>
<gene>
    <name evidence="5" type="ORF">ERS852392_02317</name>
    <name evidence="4" type="ORF">ERS852444_02514</name>
</gene>
<dbReference type="Proteomes" id="UP000095453">
    <property type="component" value="Unassembled WGS sequence"/>
</dbReference>